<proteinExistence type="inferred from homology"/>
<dbReference type="InterPro" id="IPR051601">
    <property type="entry name" value="Serine_prot/Carboxylest_S33"/>
</dbReference>
<dbReference type="Gene3D" id="3.40.50.1820">
    <property type="entry name" value="alpha/beta hydrolase"/>
    <property type="match status" value="1"/>
</dbReference>
<dbReference type="Proteomes" id="UP000254287">
    <property type="component" value="Unassembled WGS sequence"/>
</dbReference>
<feature type="domain" description="AB hydrolase-1" evidence="4">
    <location>
        <begin position="104"/>
        <end position="256"/>
    </location>
</feature>
<evidence type="ECO:0000256" key="3">
    <source>
        <dbReference type="SAM" id="SignalP"/>
    </source>
</evidence>
<dbReference type="Pfam" id="PF00561">
    <property type="entry name" value="Abhydrolase_1"/>
    <property type="match status" value="1"/>
</dbReference>
<feature type="signal peptide" evidence="3">
    <location>
        <begin position="1"/>
        <end position="35"/>
    </location>
</feature>
<accession>A0A376CXP7</accession>
<protein>
    <submittedName>
        <fullName evidence="6">Hydrolase</fullName>
        <ecNumber evidence="6">3.4.14.-</ecNumber>
    </submittedName>
</protein>
<organism evidence="6 7">
    <name type="scientific">Corynebacterium minutissimum</name>
    <dbReference type="NCBI Taxonomy" id="38301"/>
    <lineage>
        <taxon>Bacteria</taxon>
        <taxon>Bacillati</taxon>
        <taxon>Actinomycetota</taxon>
        <taxon>Actinomycetes</taxon>
        <taxon>Mycobacteriales</taxon>
        <taxon>Corynebacteriaceae</taxon>
        <taxon>Corynebacterium</taxon>
    </lineage>
</organism>
<sequence length="541" mass="57327">MRLSHVFDSARAVTATLAAALLGCVGLVISTPATAAPNTAVGPSSTPAPAGTPTIDWVPCPADVDAPGAECGHITVPTFYDAPERGSIQVGFVRRPATAQSRGTIFINPGGPGGDALAAISSFLWPEELTTHYDMVGVQSRGLRFSTPLDCDSSVVEDAEGTGQFTHFGQLIRDACEQSFPGYADSMTTANVARDWEQVRAALGTETIIASGVSYGTLVASTYATFFPEHTDRVVLDSGYTPSASLNRQAASQQRGTTRALADFFGYIAANDATYHLGTTPLQVYEHWADKVRAESGVRPTAHPPAASTEDLPAPLAFTGQRGAEVITATNPLRVQLENLFDQLRNLGASQSNSPTLQIAATILPYPSSWETAAHHIAGIETIDLGNAQTTDSLPTDASGRAQGFTTNLVLCNETYSAHEFGYGAAFLWDAFVTKDPFTVQNNQFRSGQFCGGREPITTPVLLDGSRLTTPPLQLQATGDPLTPYSDFRGMSDAMRSQIVTVHGPGHGQFATGNGAVDDIVMEYLRTGHVSTTDAPGYFEQ</sequence>
<dbReference type="InterPro" id="IPR000073">
    <property type="entry name" value="AB_hydrolase_1"/>
</dbReference>
<dbReference type="InterPro" id="IPR029058">
    <property type="entry name" value="AB_hydrolase_fold"/>
</dbReference>
<evidence type="ECO:0000259" key="5">
    <source>
        <dbReference type="Pfam" id="PF08386"/>
    </source>
</evidence>
<evidence type="ECO:0000313" key="6">
    <source>
        <dbReference type="EMBL" id="STC77084.1"/>
    </source>
</evidence>
<keyword evidence="3" id="KW-0732">Signal</keyword>
<dbReference type="EMBL" id="UFXP01000001">
    <property type="protein sequence ID" value="STC77084.1"/>
    <property type="molecule type" value="Genomic_DNA"/>
</dbReference>
<dbReference type="PANTHER" id="PTHR43248">
    <property type="entry name" value="2-SUCCINYL-6-HYDROXY-2,4-CYCLOHEXADIENE-1-CARBOXYLATE SYNTHASE"/>
    <property type="match status" value="1"/>
</dbReference>
<dbReference type="Pfam" id="PF08386">
    <property type="entry name" value="Abhydrolase_4"/>
    <property type="match status" value="1"/>
</dbReference>
<reference evidence="6 7" key="1">
    <citation type="submission" date="2018-06" db="EMBL/GenBank/DDBJ databases">
        <authorList>
            <consortium name="Pathogen Informatics"/>
            <person name="Doyle S."/>
        </authorList>
    </citation>
    <scope>NUCLEOTIDE SEQUENCE [LARGE SCALE GENOMIC DNA]</scope>
    <source>
        <strain evidence="6 7">NCTC10289</strain>
    </source>
</reference>
<dbReference type="PANTHER" id="PTHR43248:SF25">
    <property type="entry name" value="AB HYDROLASE-1 DOMAIN-CONTAINING PROTEIN-RELATED"/>
    <property type="match status" value="1"/>
</dbReference>
<comment type="similarity">
    <text evidence="1">Belongs to the peptidase S33 family.</text>
</comment>
<evidence type="ECO:0000256" key="1">
    <source>
        <dbReference type="ARBA" id="ARBA00010088"/>
    </source>
</evidence>
<dbReference type="AlphaFoldDB" id="A0A376CXP7"/>
<dbReference type="InterPro" id="IPR013595">
    <property type="entry name" value="Pept_S33_TAP-like_C"/>
</dbReference>
<feature type="domain" description="Peptidase S33 tripeptidyl aminopeptidase-like C-terminal" evidence="5">
    <location>
        <begin position="446"/>
        <end position="534"/>
    </location>
</feature>
<keyword evidence="2 6" id="KW-0378">Hydrolase</keyword>
<evidence type="ECO:0000256" key="2">
    <source>
        <dbReference type="ARBA" id="ARBA00022801"/>
    </source>
</evidence>
<dbReference type="RefSeq" id="WP_115021708.1">
    <property type="nucleotide sequence ID" value="NZ_CP069533.1"/>
</dbReference>
<name>A0A376CXP7_9CORY</name>
<evidence type="ECO:0000259" key="4">
    <source>
        <dbReference type="Pfam" id="PF00561"/>
    </source>
</evidence>
<dbReference type="EC" id="3.4.14.-" evidence="6"/>
<evidence type="ECO:0000313" key="7">
    <source>
        <dbReference type="Proteomes" id="UP000254287"/>
    </source>
</evidence>
<dbReference type="SUPFAM" id="SSF53474">
    <property type="entry name" value="alpha/beta-Hydrolases"/>
    <property type="match status" value="1"/>
</dbReference>
<dbReference type="GO" id="GO:0016787">
    <property type="term" value="F:hydrolase activity"/>
    <property type="evidence" value="ECO:0007669"/>
    <property type="project" value="UniProtKB-KW"/>
</dbReference>
<gene>
    <name evidence="6" type="primary">slpE_1</name>
    <name evidence="6" type="ORF">NCTC10289_01161</name>
</gene>
<feature type="chain" id="PRO_5016632003" evidence="3">
    <location>
        <begin position="36"/>
        <end position="541"/>
    </location>
</feature>
<dbReference type="PROSITE" id="PS51257">
    <property type="entry name" value="PROKAR_LIPOPROTEIN"/>
    <property type="match status" value="1"/>
</dbReference>